<feature type="compositionally biased region" description="Low complexity" evidence="8">
    <location>
        <begin position="165"/>
        <end position="175"/>
    </location>
</feature>
<dbReference type="EC" id="5.2.1.8" evidence="3"/>
<dbReference type="EMBL" id="BDIP01003918">
    <property type="protein sequence ID" value="GIQ88278.1"/>
    <property type="molecule type" value="Genomic_DNA"/>
</dbReference>
<dbReference type="InterPro" id="IPR000504">
    <property type="entry name" value="RRM_dom"/>
</dbReference>
<dbReference type="PROSITE" id="PS50102">
    <property type="entry name" value="RRM"/>
    <property type="match status" value="1"/>
</dbReference>
<sequence length="202" mass="22593">LAEPGTPSYTRLQENITHTYKGKVLGGALEFRAEWGEKQTESEAATKKREARSNAVILEMLGDLPDIEAAPEDNVIFVCKLNRITTSEDLELIFSRFGKVLCCEVIRDRDTDDSLGYAFVEYSTVTACERCYAKMDGVVIDDRRIHVDFSQSVSHTWKKHKAGMSSRSTSGSGSRSTGGEGQPRVRLRDRARDEPEAKRRGD</sequence>
<comment type="catalytic activity">
    <reaction evidence="1">
        <text>[protein]-peptidylproline (omega=180) = [protein]-peptidylproline (omega=0)</text>
        <dbReference type="Rhea" id="RHEA:16237"/>
        <dbReference type="Rhea" id="RHEA-COMP:10747"/>
        <dbReference type="Rhea" id="RHEA-COMP:10748"/>
        <dbReference type="ChEBI" id="CHEBI:83833"/>
        <dbReference type="ChEBI" id="CHEBI:83834"/>
        <dbReference type="EC" id="5.2.1.8"/>
    </reaction>
</comment>
<keyword evidence="4" id="KW-0697">Rotamase</keyword>
<feature type="compositionally biased region" description="Basic and acidic residues" evidence="8">
    <location>
        <begin position="186"/>
        <end position="202"/>
    </location>
</feature>
<dbReference type="SUPFAM" id="SSF54928">
    <property type="entry name" value="RNA-binding domain, RBD"/>
    <property type="match status" value="1"/>
</dbReference>
<evidence type="ECO:0000256" key="5">
    <source>
        <dbReference type="ARBA" id="ARBA00023235"/>
    </source>
</evidence>
<evidence type="ECO:0000256" key="3">
    <source>
        <dbReference type="ARBA" id="ARBA00013194"/>
    </source>
</evidence>
<organism evidence="10 11">
    <name type="scientific">Kipferlia bialata</name>
    <dbReference type="NCBI Taxonomy" id="797122"/>
    <lineage>
        <taxon>Eukaryota</taxon>
        <taxon>Metamonada</taxon>
        <taxon>Carpediemonas-like organisms</taxon>
        <taxon>Kipferlia</taxon>
    </lineage>
</organism>
<evidence type="ECO:0000313" key="11">
    <source>
        <dbReference type="Proteomes" id="UP000265618"/>
    </source>
</evidence>
<dbReference type="Gene3D" id="3.30.70.330">
    <property type="match status" value="1"/>
</dbReference>
<evidence type="ECO:0000256" key="1">
    <source>
        <dbReference type="ARBA" id="ARBA00000971"/>
    </source>
</evidence>
<gene>
    <name evidence="10" type="ORF">KIPB_010488</name>
</gene>
<dbReference type="OrthoDB" id="2083at2759"/>
<feature type="non-terminal residue" evidence="10">
    <location>
        <position position="1"/>
    </location>
</feature>
<evidence type="ECO:0000256" key="8">
    <source>
        <dbReference type="SAM" id="MobiDB-lite"/>
    </source>
</evidence>
<evidence type="ECO:0000313" key="10">
    <source>
        <dbReference type="EMBL" id="GIQ88278.1"/>
    </source>
</evidence>
<evidence type="ECO:0000256" key="6">
    <source>
        <dbReference type="ARBA" id="ARBA00023242"/>
    </source>
</evidence>
<keyword evidence="7" id="KW-0694">RNA-binding</keyword>
<dbReference type="GO" id="GO:0003723">
    <property type="term" value="F:RNA binding"/>
    <property type="evidence" value="ECO:0007669"/>
    <property type="project" value="UniProtKB-UniRule"/>
</dbReference>
<reference evidence="10 11" key="1">
    <citation type="journal article" date="2018" name="PLoS ONE">
        <title>The draft genome of Kipferlia bialata reveals reductive genome evolution in fornicate parasites.</title>
        <authorList>
            <person name="Tanifuji G."/>
            <person name="Takabayashi S."/>
            <person name="Kume K."/>
            <person name="Takagi M."/>
            <person name="Nakayama T."/>
            <person name="Kamikawa R."/>
            <person name="Inagaki Y."/>
            <person name="Hashimoto T."/>
        </authorList>
    </citation>
    <scope>NUCLEOTIDE SEQUENCE [LARGE SCALE GENOMIC DNA]</scope>
    <source>
        <strain evidence="10">NY0173</strain>
    </source>
</reference>
<dbReference type="GO" id="GO:0003755">
    <property type="term" value="F:peptidyl-prolyl cis-trans isomerase activity"/>
    <property type="evidence" value="ECO:0007669"/>
    <property type="project" value="UniProtKB-KW"/>
</dbReference>
<dbReference type="InterPro" id="IPR035979">
    <property type="entry name" value="RBD_domain_sf"/>
</dbReference>
<dbReference type="InterPro" id="IPR035542">
    <property type="entry name" value="CRIP"/>
</dbReference>
<keyword evidence="6" id="KW-0539">Nucleus</keyword>
<dbReference type="SMART" id="SM00360">
    <property type="entry name" value="RRM"/>
    <property type="match status" value="1"/>
</dbReference>
<name>A0A9K3D344_9EUKA</name>
<feature type="domain" description="RRM" evidence="9">
    <location>
        <begin position="74"/>
        <end position="152"/>
    </location>
</feature>
<dbReference type="GO" id="GO:0005634">
    <property type="term" value="C:nucleus"/>
    <property type="evidence" value="ECO:0007669"/>
    <property type="project" value="UniProtKB-SubCell"/>
</dbReference>
<dbReference type="InterPro" id="IPR012677">
    <property type="entry name" value="Nucleotide-bd_a/b_plait_sf"/>
</dbReference>
<dbReference type="PANTHER" id="PTHR45843:SF1">
    <property type="entry name" value="PEPTIDYL-PROLYL CIS-TRANS ISOMERASE-LIKE 4"/>
    <property type="match status" value="1"/>
</dbReference>
<accession>A0A9K3D344</accession>
<evidence type="ECO:0000256" key="2">
    <source>
        <dbReference type="ARBA" id="ARBA00004123"/>
    </source>
</evidence>
<dbReference type="Pfam" id="PF00076">
    <property type="entry name" value="RRM_1"/>
    <property type="match status" value="1"/>
</dbReference>
<dbReference type="Proteomes" id="UP000265618">
    <property type="component" value="Unassembled WGS sequence"/>
</dbReference>
<dbReference type="CDD" id="cd12235">
    <property type="entry name" value="RRM_PPIL4"/>
    <property type="match status" value="1"/>
</dbReference>
<feature type="region of interest" description="Disordered" evidence="8">
    <location>
        <begin position="158"/>
        <end position="202"/>
    </location>
</feature>
<evidence type="ECO:0000256" key="4">
    <source>
        <dbReference type="ARBA" id="ARBA00023110"/>
    </source>
</evidence>
<evidence type="ECO:0000259" key="9">
    <source>
        <dbReference type="PROSITE" id="PS50102"/>
    </source>
</evidence>
<protein>
    <recommendedName>
        <fullName evidence="3">peptidylprolyl isomerase</fullName>
        <ecNumber evidence="3">5.2.1.8</ecNumber>
    </recommendedName>
</protein>
<evidence type="ECO:0000256" key="7">
    <source>
        <dbReference type="PROSITE-ProRule" id="PRU00176"/>
    </source>
</evidence>
<keyword evidence="5 10" id="KW-0413">Isomerase</keyword>
<proteinExistence type="predicted"/>
<dbReference type="PANTHER" id="PTHR45843">
    <property type="entry name" value="PEPTIDYL-PROLYL CIS-TRANS ISOMERASE-LIKE 4"/>
    <property type="match status" value="1"/>
</dbReference>
<keyword evidence="11" id="KW-1185">Reference proteome</keyword>
<dbReference type="AlphaFoldDB" id="A0A9K3D344"/>
<comment type="caution">
    <text evidence="10">The sequence shown here is derived from an EMBL/GenBank/DDBJ whole genome shotgun (WGS) entry which is preliminary data.</text>
</comment>
<comment type="subcellular location">
    <subcellularLocation>
        <location evidence="2">Nucleus</location>
    </subcellularLocation>
</comment>